<organism evidence="3 4">
    <name type="scientific">Heterostelium pallidum (strain ATCC 26659 / Pp 5 / PN500)</name>
    <name type="common">Cellular slime mold</name>
    <name type="synonym">Polysphondylium pallidum</name>
    <dbReference type="NCBI Taxonomy" id="670386"/>
    <lineage>
        <taxon>Eukaryota</taxon>
        <taxon>Amoebozoa</taxon>
        <taxon>Evosea</taxon>
        <taxon>Eumycetozoa</taxon>
        <taxon>Dictyostelia</taxon>
        <taxon>Acytosteliales</taxon>
        <taxon>Acytosteliaceae</taxon>
        <taxon>Heterostelium</taxon>
    </lineage>
</organism>
<evidence type="ECO:0000313" key="3">
    <source>
        <dbReference type="EMBL" id="EFA82558.1"/>
    </source>
</evidence>
<evidence type="ECO:0000256" key="1">
    <source>
        <dbReference type="SAM" id="MobiDB-lite"/>
    </source>
</evidence>
<feature type="compositionally biased region" description="Low complexity" evidence="1">
    <location>
        <begin position="270"/>
        <end position="283"/>
    </location>
</feature>
<dbReference type="GeneID" id="31359733"/>
<dbReference type="Gene3D" id="2.60.40.200">
    <property type="entry name" value="Superoxide dismutase, copper/zinc binding domain"/>
    <property type="match status" value="1"/>
</dbReference>
<evidence type="ECO:0000313" key="4">
    <source>
        <dbReference type="Proteomes" id="UP000001396"/>
    </source>
</evidence>
<dbReference type="InterPro" id="IPR036423">
    <property type="entry name" value="SOD-like_Cu/Zn_dom_sf"/>
</dbReference>
<sequence>MDSLLDDDIVTEMELMVDMSCHRCVDDITEKIKSSSLKKTEITGADIGAQRLFLKSGADLAVDIIETINRTTGRNATLSGFGTKGSAVCSVGVAEGWEKGCGGAGGVGSEGVHGVIRVVEIDTTNTTTTHNNGILFEGRIGGLKPNTKHSIAIHQYGDLTNGCENVGDIYKPIAKTTTNTEFNGTSIANEDGKVEFRVLNKEYPDFWSLIGRSIVLHSMKDDGRSLDRRIACGIICRAATIGQNPKRICPCDNQPTEPMTAELKAAQDKQFQQQQQQQQSPKL</sequence>
<proteinExistence type="predicted"/>
<dbReference type="InterPro" id="IPR024134">
    <property type="entry name" value="SOD_Cu/Zn_/chaperone"/>
</dbReference>
<dbReference type="Proteomes" id="UP000001396">
    <property type="component" value="Unassembled WGS sequence"/>
</dbReference>
<comment type="caution">
    <text evidence="3">The sequence shown here is derived from an EMBL/GenBank/DDBJ whole genome shotgun (WGS) entry which is preliminary data.</text>
</comment>
<reference evidence="3 4" key="1">
    <citation type="journal article" date="2011" name="Genome Res.">
        <title>Phylogeny-wide analysis of social amoeba genomes highlights ancient origins for complex intercellular communication.</title>
        <authorList>
            <person name="Heidel A.J."/>
            <person name="Lawal H.M."/>
            <person name="Felder M."/>
            <person name="Schilde C."/>
            <person name="Helps N.R."/>
            <person name="Tunggal B."/>
            <person name="Rivero F."/>
            <person name="John U."/>
            <person name="Schleicher M."/>
            <person name="Eichinger L."/>
            <person name="Platzer M."/>
            <person name="Noegel A.A."/>
            <person name="Schaap P."/>
            <person name="Gloeckner G."/>
        </authorList>
    </citation>
    <scope>NUCLEOTIDE SEQUENCE [LARGE SCALE GENOMIC DNA]</scope>
    <source>
        <strain evidence="4">ATCC 26659 / Pp 5 / PN500</strain>
    </source>
</reference>
<dbReference type="OMA" id="KNVWEER"/>
<feature type="domain" description="Superoxide dismutase copper/zinc binding" evidence="2">
    <location>
        <begin position="127"/>
        <end position="235"/>
    </location>
</feature>
<dbReference type="Pfam" id="PF00080">
    <property type="entry name" value="Sod_Cu"/>
    <property type="match status" value="1"/>
</dbReference>
<dbReference type="InParanoid" id="D3B715"/>
<keyword evidence="4" id="KW-1185">Reference proteome</keyword>
<protein>
    <submittedName>
        <fullName evidence="3">Copper chaperone for superoxide dismutase</fullName>
    </submittedName>
</protein>
<dbReference type="PANTHER" id="PTHR10003">
    <property type="entry name" value="SUPEROXIDE DISMUTASE CU-ZN -RELATED"/>
    <property type="match status" value="1"/>
</dbReference>
<dbReference type="SUPFAM" id="SSF49329">
    <property type="entry name" value="Cu,Zn superoxide dismutase-like"/>
    <property type="match status" value="1"/>
</dbReference>
<dbReference type="GO" id="GO:0006801">
    <property type="term" value="P:superoxide metabolic process"/>
    <property type="evidence" value="ECO:0007669"/>
    <property type="project" value="InterPro"/>
</dbReference>
<dbReference type="InterPro" id="IPR001424">
    <property type="entry name" value="SOD_Cu_Zn_dom"/>
</dbReference>
<dbReference type="GO" id="GO:0005507">
    <property type="term" value="F:copper ion binding"/>
    <property type="evidence" value="ECO:0007669"/>
    <property type="project" value="InterPro"/>
</dbReference>
<evidence type="ECO:0000259" key="2">
    <source>
        <dbReference type="Pfam" id="PF00080"/>
    </source>
</evidence>
<name>D3B715_HETP5</name>
<dbReference type="STRING" id="670386.D3B715"/>
<gene>
    <name evidence="3" type="primary">ccs</name>
    <name evidence="3" type="ORF">PPL_04246</name>
</gene>
<dbReference type="EMBL" id="ADBJ01000018">
    <property type="protein sequence ID" value="EFA82558.1"/>
    <property type="molecule type" value="Genomic_DNA"/>
</dbReference>
<dbReference type="RefSeq" id="XP_020434675.1">
    <property type="nucleotide sequence ID" value="XM_020575155.1"/>
</dbReference>
<dbReference type="AlphaFoldDB" id="D3B715"/>
<dbReference type="FunCoup" id="D3B715">
    <property type="interactions" value="1"/>
</dbReference>
<accession>D3B715</accession>
<feature type="region of interest" description="Disordered" evidence="1">
    <location>
        <begin position="263"/>
        <end position="283"/>
    </location>
</feature>